<evidence type="ECO:0000256" key="1">
    <source>
        <dbReference type="SAM" id="MobiDB-lite"/>
    </source>
</evidence>
<evidence type="ECO:0000313" key="3">
    <source>
        <dbReference type="EMBL" id="ASA24664.1"/>
    </source>
</evidence>
<sequence length="332" mass="33730">MKRMIKPAVIAAYILIIITGAIWQAGGASAEETIKLKVHDQVTDTATMDNMKPGDRMRSDYTIINEGNGGFDYEVDFKFVSGDTDLYDILTLTLQKEGATLYSGKMSEAAGRITVGYLASGGQHNLRMDVTFPAEAGNEYQGKASTVAFEFSAGASTGPSPQPSAEPTATATATAAPSPLPSSQPSSGPTASPAASASPDASPPGPTPAATATPGPGGTATAAPPSSPGPTGSPTPDDTVVDEQIPLGGLGSPAPDASATATPPAATGEPDGSNDPEEDTDLIVPNEELPLAGPEAGDRLPGTAEPWYNLILISLAAGILCLLLIRKLKSKK</sequence>
<dbReference type="KEGG" id="pdh:B9T62_30270"/>
<feature type="compositionally biased region" description="Low complexity" evidence="1">
    <location>
        <begin position="163"/>
        <end position="200"/>
    </location>
</feature>
<dbReference type="AlphaFoldDB" id="A0A2Z2KEY3"/>
<dbReference type="EMBL" id="CP021780">
    <property type="protein sequence ID" value="ASA24664.1"/>
    <property type="molecule type" value="Genomic_DNA"/>
</dbReference>
<name>A0A2Z2KEY3_9BACL</name>
<feature type="transmembrane region" description="Helical" evidence="2">
    <location>
        <begin position="307"/>
        <end position="325"/>
    </location>
</feature>
<evidence type="ECO:0008006" key="5">
    <source>
        <dbReference type="Google" id="ProtNLM"/>
    </source>
</evidence>
<keyword evidence="2" id="KW-0812">Transmembrane</keyword>
<dbReference type="OrthoDB" id="2566057at2"/>
<keyword evidence="2" id="KW-1133">Transmembrane helix</keyword>
<dbReference type="Proteomes" id="UP000249890">
    <property type="component" value="Chromosome"/>
</dbReference>
<protein>
    <recommendedName>
        <fullName evidence="5">Gram-positive cocci surface proteins LPxTG domain-containing protein</fullName>
    </recommendedName>
</protein>
<feature type="region of interest" description="Disordered" evidence="1">
    <location>
        <begin position="153"/>
        <end position="295"/>
    </location>
</feature>
<feature type="compositionally biased region" description="Low complexity" evidence="1">
    <location>
        <begin position="208"/>
        <end position="224"/>
    </location>
</feature>
<evidence type="ECO:0000256" key="2">
    <source>
        <dbReference type="SAM" id="Phobius"/>
    </source>
</evidence>
<organism evidence="3 4">
    <name type="scientific">Paenibacillus donghaensis</name>
    <dbReference type="NCBI Taxonomy" id="414771"/>
    <lineage>
        <taxon>Bacteria</taxon>
        <taxon>Bacillati</taxon>
        <taxon>Bacillota</taxon>
        <taxon>Bacilli</taxon>
        <taxon>Bacillales</taxon>
        <taxon>Paenibacillaceae</taxon>
        <taxon>Paenibacillus</taxon>
    </lineage>
</organism>
<accession>A0A2Z2KEY3</accession>
<reference evidence="3 4" key="1">
    <citation type="submission" date="2017-06" db="EMBL/GenBank/DDBJ databases">
        <title>Complete genome sequence of Paenibacillus donghaensis KCTC 13049T isolated from East Sea sediment, South Korea.</title>
        <authorList>
            <person name="Jung B.K."/>
            <person name="Hong S.-J."/>
            <person name="Shin J.-H."/>
        </authorList>
    </citation>
    <scope>NUCLEOTIDE SEQUENCE [LARGE SCALE GENOMIC DNA]</scope>
    <source>
        <strain evidence="3 4">KCTC 13049</strain>
    </source>
</reference>
<proteinExistence type="predicted"/>
<keyword evidence="4" id="KW-1185">Reference proteome</keyword>
<feature type="compositionally biased region" description="Low complexity" evidence="1">
    <location>
        <begin position="252"/>
        <end position="271"/>
    </location>
</feature>
<keyword evidence="2" id="KW-0472">Membrane</keyword>
<dbReference type="RefSeq" id="WP_087918634.1">
    <property type="nucleotide sequence ID" value="NZ_CP021780.1"/>
</dbReference>
<gene>
    <name evidence="3" type="ORF">B9T62_30270</name>
</gene>
<evidence type="ECO:0000313" key="4">
    <source>
        <dbReference type="Proteomes" id="UP000249890"/>
    </source>
</evidence>
<feature type="compositionally biased region" description="Acidic residues" evidence="1">
    <location>
        <begin position="272"/>
        <end position="281"/>
    </location>
</feature>